<evidence type="ECO:0000256" key="1">
    <source>
        <dbReference type="ARBA" id="ARBA00010641"/>
    </source>
</evidence>
<comment type="similarity">
    <text evidence="1">Belongs to the sigma-70 factor family. ECF subfamily.</text>
</comment>
<dbReference type="InterPro" id="IPR013249">
    <property type="entry name" value="RNA_pol_sigma70_r4_t2"/>
</dbReference>
<dbReference type="InterPro" id="IPR013324">
    <property type="entry name" value="RNA_pol_sigma_r3/r4-like"/>
</dbReference>
<organism evidence="8 9">
    <name type="scientific">Siminovitchia terrae</name>
    <name type="common">Bacillus terrae</name>
    <dbReference type="NCBI Taxonomy" id="1914933"/>
    <lineage>
        <taxon>Bacteria</taxon>
        <taxon>Bacillati</taxon>
        <taxon>Bacillota</taxon>
        <taxon>Bacilli</taxon>
        <taxon>Bacillales</taxon>
        <taxon>Bacillaceae</taxon>
        <taxon>Siminovitchia</taxon>
    </lineage>
</organism>
<dbReference type="InterPro" id="IPR013325">
    <property type="entry name" value="RNA_pol_sigma_r2"/>
</dbReference>
<feature type="domain" description="RNA polymerase sigma-70 region 2" evidence="6">
    <location>
        <begin position="7"/>
        <end position="72"/>
    </location>
</feature>
<dbReference type="Pfam" id="PF04542">
    <property type="entry name" value="Sigma70_r2"/>
    <property type="match status" value="1"/>
</dbReference>
<dbReference type="Pfam" id="PF08281">
    <property type="entry name" value="Sigma70_r4_2"/>
    <property type="match status" value="1"/>
</dbReference>
<evidence type="ECO:0000259" key="7">
    <source>
        <dbReference type="Pfam" id="PF08281"/>
    </source>
</evidence>
<dbReference type="NCBIfam" id="TIGR02937">
    <property type="entry name" value="sigma70-ECF"/>
    <property type="match status" value="1"/>
</dbReference>
<dbReference type="AlphaFoldDB" id="A0A429X477"/>
<accession>A0A429X477</accession>
<dbReference type="Gene3D" id="1.10.1740.10">
    <property type="match status" value="1"/>
</dbReference>
<dbReference type="EMBL" id="QYTW02000023">
    <property type="protein sequence ID" value="RST58172.1"/>
    <property type="molecule type" value="Genomic_DNA"/>
</dbReference>
<keyword evidence="4" id="KW-0238">DNA-binding</keyword>
<dbReference type="InterPro" id="IPR007627">
    <property type="entry name" value="RNA_pol_sigma70_r2"/>
</dbReference>
<proteinExistence type="inferred from homology"/>
<dbReference type="GO" id="GO:0016987">
    <property type="term" value="F:sigma factor activity"/>
    <property type="evidence" value="ECO:0007669"/>
    <property type="project" value="UniProtKB-KW"/>
</dbReference>
<dbReference type="PANTHER" id="PTHR43133:SF8">
    <property type="entry name" value="RNA POLYMERASE SIGMA FACTOR HI_1459-RELATED"/>
    <property type="match status" value="1"/>
</dbReference>
<evidence type="ECO:0000313" key="8">
    <source>
        <dbReference type="EMBL" id="RST58172.1"/>
    </source>
</evidence>
<dbReference type="GO" id="GO:0003677">
    <property type="term" value="F:DNA binding"/>
    <property type="evidence" value="ECO:0007669"/>
    <property type="project" value="UniProtKB-KW"/>
</dbReference>
<name>A0A429X477_SIMTE</name>
<dbReference type="GO" id="GO:0006352">
    <property type="term" value="P:DNA-templated transcription initiation"/>
    <property type="evidence" value="ECO:0007669"/>
    <property type="project" value="InterPro"/>
</dbReference>
<dbReference type="OrthoDB" id="9783788at2"/>
<dbReference type="RefSeq" id="WP_120115627.1">
    <property type="nucleotide sequence ID" value="NZ_QYTW02000023.1"/>
</dbReference>
<keyword evidence="5" id="KW-0804">Transcription</keyword>
<evidence type="ECO:0000256" key="2">
    <source>
        <dbReference type="ARBA" id="ARBA00023015"/>
    </source>
</evidence>
<reference evidence="8 9" key="1">
    <citation type="submission" date="2018-12" db="EMBL/GenBank/DDBJ databases">
        <authorList>
            <person name="Sun L."/>
            <person name="Chen Z."/>
        </authorList>
    </citation>
    <scope>NUCLEOTIDE SEQUENCE [LARGE SCALE GENOMIC DNA]</scope>
    <source>
        <strain evidence="8 9">LMG 29736</strain>
    </source>
</reference>
<dbReference type="InterPro" id="IPR014284">
    <property type="entry name" value="RNA_pol_sigma-70_dom"/>
</dbReference>
<comment type="caution">
    <text evidence="8">The sequence shown here is derived from an EMBL/GenBank/DDBJ whole genome shotgun (WGS) entry which is preliminary data.</text>
</comment>
<dbReference type="PANTHER" id="PTHR43133">
    <property type="entry name" value="RNA POLYMERASE ECF-TYPE SIGMA FACTO"/>
    <property type="match status" value="1"/>
</dbReference>
<dbReference type="SUPFAM" id="SSF88946">
    <property type="entry name" value="Sigma2 domain of RNA polymerase sigma factors"/>
    <property type="match status" value="1"/>
</dbReference>
<sequence>MEGFTELANQYRPMIYHIIHSLNIYKNEEEFFQIALIALWEAQERFDPEKGKFSTFAYSYMKGRMMTELTRQLKAEEVNVYPDEVFWEMKKDEHEEEPLQLATLLSYCDGLTNKQKQWVIYTFYFGMSVREIAEKEKVSLSAVKKWRAGAIEKVRANINTERC</sequence>
<dbReference type="Proteomes" id="UP000287296">
    <property type="component" value="Unassembled WGS sequence"/>
</dbReference>
<dbReference type="InterPro" id="IPR036388">
    <property type="entry name" value="WH-like_DNA-bd_sf"/>
</dbReference>
<dbReference type="Gene3D" id="1.10.10.10">
    <property type="entry name" value="Winged helix-like DNA-binding domain superfamily/Winged helix DNA-binding domain"/>
    <property type="match status" value="1"/>
</dbReference>
<gene>
    <name evidence="8" type="ORF">D5F11_018905</name>
</gene>
<evidence type="ECO:0000256" key="5">
    <source>
        <dbReference type="ARBA" id="ARBA00023163"/>
    </source>
</evidence>
<evidence type="ECO:0000313" key="9">
    <source>
        <dbReference type="Proteomes" id="UP000287296"/>
    </source>
</evidence>
<evidence type="ECO:0000256" key="4">
    <source>
        <dbReference type="ARBA" id="ARBA00023125"/>
    </source>
</evidence>
<evidence type="ECO:0000259" key="6">
    <source>
        <dbReference type="Pfam" id="PF04542"/>
    </source>
</evidence>
<protein>
    <submittedName>
        <fullName evidence="8">Sigma-70 family RNA polymerase sigma factor</fullName>
    </submittedName>
</protein>
<keyword evidence="2" id="KW-0805">Transcription regulation</keyword>
<keyword evidence="3" id="KW-0731">Sigma factor</keyword>
<feature type="domain" description="RNA polymerase sigma factor 70 region 4 type 2" evidence="7">
    <location>
        <begin position="109"/>
        <end position="148"/>
    </location>
</feature>
<dbReference type="SUPFAM" id="SSF88659">
    <property type="entry name" value="Sigma3 and sigma4 domains of RNA polymerase sigma factors"/>
    <property type="match status" value="1"/>
</dbReference>
<evidence type="ECO:0000256" key="3">
    <source>
        <dbReference type="ARBA" id="ARBA00023082"/>
    </source>
</evidence>
<dbReference type="InterPro" id="IPR039425">
    <property type="entry name" value="RNA_pol_sigma-70-like"/>
</dbReference>